<dbReference type="PANTHER" id="PTHR43133">
    <property type="entry name" value="RNA POLYMERASE ECF-TYPE SIGMA FACTO"/>
    <property type="match status" value="1"/>
</dbReference>
<dbReference type="InterPro" id="IPR039425">
    <property type="entry name" value="RNA_pol_sigma-70-like"/>
</dbReference>
<dbReference type="Proteomes" id="UP001157186">
    <property type="component" value="Unassembled WGS sequence"/>
</dbReference>
<protein>
    <submittedName>
        <fullName evidence="8">RNA polymerase sigma factor SigZ</fullName>
    </submittedName>
</protein>
<dbReference type="EMBL" id="BSST01000001">
    <property type="protein sequence ID" value="GLX80524.1"/>
    <property type="molecule type" value="Genomic_DNA"/>
</dbReference>
<dbReference type="PANTHER" id="PTHR43133:SF8">
    <property type="entry name" value="RNA POLYMERASE SIGMA FACTOR HI_1459-RELATED"/>
    <property type="match status" value="1"/>
</dbReference>
<evidence type="ECO:0000256" key="4">
    <source>
        <dbReference type="ARBA" id="ARBA00023125"/>
    </source>
</evidence>
<evidence type="ECO:0000313" key="8">
    <source>
        <dbReference type="EMBL" id="GLX80524.1"/>
    </source>
</evidence>
<comment type="caution">
    <text evidence="8">The sequence shown here is derived from an EMBL/GenBank/DDBJ whole genome shotgun (WGS) entry which is preliminary data.</text>
</comment>
<organism evidence="8 9">
    <name type="scientific">Thalassotalea insulae</name>
    <dbReference type="NCBI Taxonomy" id="2056778"/>
    <lineage>
        <taxon>Bacteria</taxon>
        <taxon>Pseudomonadati</taxon>
        <taxon>Pseudomonadota</taxon>
        <taxon>Gammaproteobacteria</taxon>
        <taxon>Alteromonadales</taxon>
        <taxon>Colwelliaceae</taxon>
        <taxon>Thalassotalea</taxon>
    </lineage>
</organism>
<evidence type="ECO:0000313" key="9">
    <source>
        <dbReference type="Proteomes" id="UP001157186"/>
    </source>
</evidence>
<dbReference type="SUPFAM" id="SSF88946">
    <property type="entry name" value="Sigma2 domain of RNA polymerase sigma factors"/>
    <property type="match status" value="1"/>
</dbReference>
<gene>
    <name evidence="8" type="primary">sigZ</name>
    <name evidence="8" type="ORF">tinsulaeT_38640</name>
</gene>
<dbReference type="NCBIfam" id="TIGR02937">
    <property type="entry name" value="sigma70-ECF"/>
    <property type="match status" value="1"/>
</dbReference>
<feature type="domain" description="RNA polymerase sigma-70 region 2" evidence="6">
    <location>
        <begin position="15"/>
        <end position="79"/>
    </location>
</feature>
<keyword evidence="5" id="KW-0804">Transcription</keyword>
<dbReference type="Gene3D" id="1.10.1740.10">
    <property type="match status" value="1"/>
</dbReference>
<dbReference type="InterPro" id="IPR013249">
    <property type="entry name" value="RNA_pol_sigma70_r4_t2"/>
</dbReference>
<evidence type="ECO:0000259" key="7">
    <source>
        <dbReference type="Pfam" id="PF08281"/>
    </source>
</evidence>
<evidence type="ECO:0000256" key="2">
    <source>
        <dbReference type="ARBA" id="ARBA00023015"/>
    </source>
</evidence>
<evidence type="ECO:0000256" key="5">
    <source>
        <dbReference type="ARBA" id="ARBA00023163"/>
    </source>
</evidence>
<dbReference type="InterPro" id="IPR014284">
    <property type="entry name" value="RNA_pol_sigma-70_dom"/>
</dbReference>
<name>A0ABQ6GYX9_9GAMM</name>
<evidence type="ECO:0000256" key="1">
    <source>
        <dbReference type="ARBA" id="ARBA00010641"/>
    </source>
</evidence>
<dbReference type="Gene3D" id="1.10.10.10">
    <property type="entry name" value="Winged helix-like DNA-binding domain superfamily/Winged helix DNA-binding domain"/>
    <property type="match status" value="1"/>
</dbReference>
<keyword evidence="4" id="KW-0238">DNA-binding</keyword>
<dbReference type="InterPro" id="IPR036388">
    <property type="entry name" value="WH-like_DNA-bd_sf"/>
</dbReference>
<evidence type="ECO:0000259" key="6">
    <source>
        <dbReference type="Pfam" id="PF04542"/>
    </source>
</evidence>
<keyword evidence="3" id="KW-0731">Sigma factor</keyword>
<accession>A0ABQ6GYX9</accession>
<keyword evidence="9" id="KW-1185">Reference proteome</keyword>
<comment type="similarity">
    <text evidence="1">Belongs to the sigma-70 factor family. ECF subfamily.</text>
</comment>
<proteinExistence type="inferred from homology"/>
<feature type="domain" description="RNA polymerase sigma factor 70 region 4 type 2" evidence="7">
    <location>
        <begin position="108"/>
        <end position="155"/>
    </location>
</feature>
<dbReference type="InterPro" id="IPR013325">
    <property type="entry name" value="RNA_pol_sigma_r2"/>
</dbReference>
<dbReference type="InterPro" id="IPR007627">
    <property type="entry name" value="RNA_pol_sigma70_r2"/>
</dbReference>
<dbReference type="InterPro" id="IPR013324">
    <property type="entry name" value="RNA_pol_sigma_r3/r4-like"/>
</dbReference>
<dbReference type="RefSeq" id="WP_284246530.1">
    <property type="nucleotide sequence ID" value="NZ_BSST01000001.1"/>
</dbReference>
<sequence length="189" mass="21566">MNINQTTLTIEKAWQDYHRGLLAFIRTKVGVLEDAEDILNDVFSALIKTTDVNDAPDNIASWLYRVTRNKIVDYYRVKGKFEQLPDELVSANEDVNVIEQLAVCMLPMINVLPESYQRPLILSEIEGKKYKEVATELNLTLSAVKSRILRGREKLQKSMIACCNFYRDGAGNIMGYEQKGTHACRDCDK</sequence>
<keyword evidence="2" id="KW-0805">Transcription regulation</keyword>
<evidence type="ECO:0000256" key="3">
    <source>
        <dbReference type="ARBA" id="ARBA00023082"/>
    </source>
</evidence>
<reference evidence="8 9" key="1">
    <citation type="submission" date="2023-03" db="EMBL/GenBank/DDBJ databases">
        <title>Draft genome sequence of Thalassotalea insulae KCTC 62186T.</title>
        <authorList>
            <person name="Sawabe T."/>
        </authorList>
    </citation>
    <scope>NUCLEOTIDE SEQUENCE [LARGE SCALE GENOMIC DNA]</scope>
    <source>
        <strain evidence="8 9">KCTC 62186</strain>
    </source>
</reference>
<dbReference type="SUPFAM" id="SSF88659">
    <property type="entry name" value="Sigma3 and sigma4 domains of RNA polymerase sigma factors"/>
    <property type="match status" value="1"/>
</dbReference>
<dbReference type="Pfam" id="PF04542">
    <property type="entry name" value="Sigma70_r2"/>
    <property type="match status" value="1"/>
</dbReference>
<dbReference type="CDD" id="cd06171">
    <property type="entry name" value="Sigma70_r4"/>
    <property type="match status" value="1"/>
</dbReference>
<dbReference type="Pfam" id="PF08281">
    <property type="entry name" value="Sigma70_r4_2"/>
    <property type="match status" value="1"/>
</dbReference>